<dbReference type="OrthoDB" id="7945987at2"/>
<dbReference type="GO" id="GO:0003700">
    <property type="term" value="F:DNA-binding transcription factor activity"/>
    <property type="evidence" value="ECO:0007669"/>
    <property type="project" value="InterPro"/>
</dbReference>
<dbReference type="InterPro" id="IPR036388">
    <property type="entry name" value="WH-like_DNA-bd_sf"/>
</dbReference>
<dbReference type="CDD" id="cd00090">
    <property type="entry name" value="HTH_ARSR"/>
    <property type="match status" value="1"/>
</dbReference>
<sequence>MPSEPIPHTSATLKALASPLRRAILRHLATNGPANSTSIGEVFGHNTGTTSYHLRQLAQAGLITEIPERAKGRERWWRTEPGNRVMPDRDTMSAQDKVIAADLERSRLTEDMDALSGVLDNRAELGDWFQGSRSLRFMTKAELKEFHDDYLRLLDRHGHKPEDAPDTARPIALRWYGYPATE</sequence>
<keyword evidence="3" id="KW-0804">Transcription</keyword>
<dbReference type="KEGG" id="sna:Snas_2503"/>
<evidence type="ECO:0000259" key="4">
    <source>
        <dbReference type="SMART" id="SM00418"/>
    </source>
</evidence>
<accession>D3Q505</accession>
<evidence type="ECO:0000256" key="3">
    <source>
        <dbReference type="ARBA" id="ARBA00023163"/>
    </source>
</evidence>
<organism evidence="5 6">
    <name type="scientific">Stackebrandtia nassauensis (strain DSM 44728 / CIP 108903 / NRRL B-16338 / NBRC 102104 / LLR-40K-21)</name>
    <dbReference type="NCBI Taxonomy" id="446470"/>
    <lineage>
        <taxon>Bacteria</taxon>
        <taxon>Bacillati</taxon>
        <taxon>Actinomycetota</taxon>
        <taxon>Actinomycetes</taxon>
        <taxon>Glycomycetales</taxon>
        <taxon>Glycomycetaceae</taxon>
        <taxon>Stackebrandtia</taxon>
    </lineage>
</organism>
<dbReference type="EMBL" id="CP001778">
    <property type="protein sequence ID" value="ADD42185.1"/>
    <property type="molecule type" value="Genomic_DNA"/>
</dbReference>
<dbReference type="RefSeq" id="WP_013017756.1">
    <property type="nucleotide sequence ID" value="NC_013947.1"/>
</dbReference>
<dbReference type="GO" id="GO:0003677">
    <property type="term" value="F:DNA binding"/>
    <property type="evidence" value="ECO:0007669"/>
    <property type="project" value="UniProtKB-KW"/>
</dbReference>
<feature type="domain" description="HTH arsR-type" evidence="4">
    <location>
        <begin position="11"/>
        <end position="91"/>
    </location>
</feature>
<dbReference type="SMART" id="SM00418">
    <property type="entry name" value="HTH_ARSR"/>
    <property type="match status" value="1"/>
</dbReference>
<dbReference type="eggNOG" id="COG0640">
    <property type="taxonomic scope" value="Bacteria"/>
</dbReference>
<keyword evidence="2" id="KW-0238">DNA-binding</keyword>
<proteinExistence type="predicted"/>
<keyword evidence="6" id="KW-1185">Reference proteome</keyword>
<reference evidence="5 6" key="1">
    <citation type="journal article" date="2009" name="Stand. Genomic Sci.">
        <title>Complete genome sequence of Stackebrandtia nassauensis type strain (LLR-40K-21).</title>
        <authorList>
            <person name="Munk C."/>
            <person name="Lapidus A."/>
            <person name="Copeland A."/>
            <person name="Jando M."/>
            <person name="Mayilraj S."/>
            <person name="Glavina Del Rio T."/>
            <person name="Nolan M."/>
            <person name="Chen F."/>
            <person name="Lucas S."/>
            <person name="Tice H."/>
            <person name="Cheng J.F."/>
            <person name="Han C."/>
            <person name="Detter J.C."/>
            <person name="Bruce D."/>
            <person name="Goodwin L."/>
            <person name="Chain P."/>
            <person name="Pitluck S."/>
            <person name="Goker M."/>
            <person name="Ovchinikova G."/>
            <person name="Pati A."/>
            <person name="Ivanova N."/>
            <person name="Mavromatis K."/>
            <person name="Chen A."/>
            <person name="Palaniappan K."/>
            <person name="Land M."/>
            <person name="Hauser L."/>
            <person name="Chang Y.J."/>
            <person name="Jeffries C.D."/>
            <person name="Bristow J."/>
            <person name="Eisen J.A."/>
            <person name="Markowitz V."/>
            <person name="Hugenholtz P."/>
            <person name="Kyrpides N.C."/>
            <person name="Klenk H.P."/>
        </authorList>
    </citation>
    <scope>NUCLEOTIDE SEQUENCE [LARGE SCALE GENOMIC DNA]</scope>
    <source>
        <strain evidence="6">DSM 44728 / CIP 108903 / NRRL B-16338 / NBRC 102104 / LLR-40K-21</strain>
    </source>
</reference>
<keyword evidence="1" id="KW-0805">Transcription regulation</keyword>
<dbReference type="STRING" id="446470.Snas_2503"/>
<dbReference type="HOGENOM" id="CLU_087580_2_0_11"/>
<dbReference type="Pfam" id="PF12840">
    <property type="entry name" value="HTH_20"/>
    <property type="match status" value="1"/>
</dbReference>
<dbReference type="InterPro" id="IPR051081">
    <property type="entry name" value="HTH_MetalResp_TranReg"/>
</dbReference>
<dbReference type="SUPFAM" id="SSF46785">
    <property type="entry name" value="Winged helix' DNA-binding domain"/>
    <property type="match status" value="1"/>
</dbReference>
<dbReference type="PANTHER" id="PTHR33154">
    <property type="entry name" value="TRANSCRIPTIONAL REGULATOR, ARSR FAMILY"/>
    <property type="match status" value="1"/>
</dbReference>
<dbReference type="Proteomes" id="UP000000844">
    <property type="component" value="Chromosome"/>
</dbReference>
<dbReference type="InterPro" id="IPR036390">
    <property type="entry name" value="WH_DNA-bd_sf"/>
</dbReference>
<dbReference type="AlphaFoldDB" id="D3Q505"/>
<dbReference type="Gene3D" id="1.10.10.10">
    <property type="entry name" value="Winged helix-like DNA-binding domain superfamily/Winged helix DNA-binding domain"/>
    <property type="match status" value="1"/>
</dbReference>
<gene>
    <name evidence="5" type="ordered locus">Snas_2503</name>
</gene>
<dbReference type="InterPro" id="IPR011991">
    <property type="entry name" value="ArsR-like_HTH"/>
</dbReference>
<name>D3Q505_STANL</name>
<evidence type="ECO:0000313" key="6">
    <source>
        <dbReference type="Proteomes" id="UP000000844"/>
    </source>
</evidence>
<dbReference type="PANTHER" id="PTHR33154:SF15">
    <property type="entry name" value="REGULATORY PROTEIN ARSR"/>
    <property type="match status" value="1"/>
</dbReference>
<dbReference type="InterPro" id="IPR001845">
    <property type="entry name" value="HTH_ArsR_DNA-bd_dom"/>
</dbReference>
<protein>
    <submittedName>
        <fullName evidence="5">Transcriptional regulator, MarR family</fullName>
    </submittedName>
</protein>
<evidence type="ECO:0000256" key="1">
    <source>
        <dbReference type="ARBA" id="ARBA00023015"/>
    </source>
</evidence>
<evidence type="ECO:0000313" key="5">
    <source>
        <dbReference type="EMBL" id="ADD42185.1"/>
    </source>
</evidence>
<evidence type="ECO:0000256" key="2">
    <source>
        <dbReference type="ARBA" id="ARBA00023125"/>
    </source>
</evidence>